<evidence type="ECO:0000313" key="3">
    <source>
        <dbReference type="Proteomes" id="UP000468650"/>
    </source>
</evidence>
<feature type="transmembrane region" description="Helical" evidence="1">
    <location>
        <begin position="43"/>
        <end position="71"/>
    </location>
</feature>
<keyword evidence="3" id="KW-1185">Reference proteome</keyword>
<keyword evidence="1" id="KW-1133">Transmembrane helix</keyword>
<dbReference type="AlphaFoldDB" id="A0A6N6RMS1"/>
<name>A0A6N6RMS1_9FLAO</name>
<evidence type="ECO:0000256" key="1">
    <source>
        <dbReference type="SAM" id="Phobius"/>
    </source>
</evidence>
<gene>
    <name evidence="2" type="ORF">F8C67_03700</name>
</gene>
<keyword evidence="1" id="KW-0812">Transmembrane</keyword>
<protein>
    <submittedName>
        <fullName evidence="2">Uncharacterized protein</fullName>
    </submittedName>
</protein>
<dbReference type="Proteomes" id="UP000468650">
    <property type="component" value="Unassembled WGS sequence"/>
</dbReference>
<accession>A0A6N6RMS1</accession>
<dbReference type="Pfam" id="PF19589">
    <property type="entry name" value="DUF6095"/>
    <property type="match status" value="1"/>
</dbReference>
<proteinExistence type="predicted"/>
<feature type="transmembrane region" description="Helical" evidence="1">
    <location>
        <begin position="12"/>
        <end position="31"/>
    </location>
</feature>
<dbReference type="OrthoDB" id="1447634at2"/>
<sequence length="74" mass="8450">MPTDKAKLMKGLNILAISFPFYFFGPAFYYWKGAPEMREGNWIWAAAAIILMFVAIAFTVRALAIILDAFFDKH</sequence>
<reference evidence="2 3" key="1">
    <citation type="submission" date="2019-09" db="EMBL/GenBank/DDBJ databases">
        <title>Genomes of family Cryomorphaceae.</title>
        <authorList>
            <person name="Bowman J.P."/>
        </authorList>
    </citation>
    <scope>NUCLEOTIDE SEQUENCE [LARGE SCALE GENOMIC DNA]</scope>
    <source>
        <strain evidence="2 3">LMG 25704</strain>
    </source>
</reference>
<evidence type="ECO:0000313" key="2">
    <source>
        <dbReference type="EMBL" id="KAB2814865.1"/>
    </source>
</evidence>
<dbReference type="RefSeq" id="WP_151666442.1">
    <property type="nucleotide sequence ID" value="NZ_WBVO01000001.1"/>
</dbReference>
<keyword evidence="1" id="KW-0472">Membrane</keyword>
<comment type="caution">
    <text evidence="2">The sequence shown here is derived from an EMBL/GenBank/DDBJ whole genome shotgun (WGS) entry which is preliminary data.</text>
</comment>
<dbReference type="EMBL" id="WBVO01000001">
    <property type="protein sequence ID" value="KAB2814865.1"/>
    <property type="molecule type" value="Genomic_DNA"/>
</dbReference>
<dbReference type="InterPro" id="IPR046077">
    <property type="entry name" value="DUF6095"/>
</dbReference>
<organism evidence="2 3">
    <name type="scientific">Phaeocystidibacter luteus</name>
    <dbReference type="NCBI Taxonomy" id="911197"/>
    <lineage>
        <taxon>Bacteria</taxon>
        <taxon>Pseudomonadati</taxon>
        <taxon>Bacteroidota</taxon>
        <taxon>Flavobacteriia</taxon>
        <taxon>Flavobacteriales</taxon>
        <taxon>Phaeocystidibacteraceae</taxon>
        <taxon>Phaeocystidibacter</taxon>
    </lineage>
</organism>